<comment type="caution">
    <text evidence="2">The sequence shown here is derived from an EMBL/GenBank/DDBJ whole genome shotgun (WGS) entry which is preliminary data.</text>
</comment>
<dbReference type="InterPro" id="IPR003776">
    <property type="entry name" value="YcaO-like_dom"/>
</dbReference>
<evidence type="ECO:0000313" key="3">
    <source>
        <dbReference type="Proteomes" id="UP001566476"/>
    </source>
</evidence>
<organism evidence="2 3">
    <name type="scientific">Kineococcus mangrovi</name>
    <dbReference type="NCBI Taxonomy" id="1660183"/>
    <lineage>
        <taxon>Bacteria</taxon>
        <taxon>Bacillati</taxon>
        <taxon>Actinomycetota</taxon>
        <taxon>Actinomycetes</taxon>
        <taxon>Kineosporiales</taxon>
        <taxon>Kineosporiaceae</taxon>
        <taxon>Kineococcus</taxon>
    </lineage>
</organism>
<dbReference type="Gene3D" id="3.30.1330.230">
    <property type="match status" value="1"/>
</dbReference>
<evidence type="ECO:0000313" key="2">
    <source>
        <dbReference type="EMBL" id="MEZ0491109.1"/>
    </source>
</evidence>
<gene>
    <name evidence="2" type="ORF">AB2L28_02515</name>
</gene>
<protein>
    <submittedName>
        <fullName evidence="2">YcaO-like family protein</fullName>
    </submittedName>
</protein>
<name>A0ABV4I0G6_9ACTN</name>
<dbReference type="PANTHER" id="PTHR37809:SF1">
    <property type="entry name" value="RIBOSOMAL PROTEIN S12 METHYLTHIOTRANSFERASE ACCESSORY FACTOR YCAO"/>
    <property type="match status" value="1"/>
</dbReference>
<accession>A0ABV4I0G6</accession>
<proteinExistence type="predicted"/>
<keyword evidence="3" id="KW-1185">Reference proteome</keyword>
<feature type="domain" description="YcaO" evidence="1">
    <location>
        <begin position="61"/>
        <end position="490"/>
    </location>
</feature>
<dbReference type="EMBL" id="JBGGTQ010000001">
    <property type="protein sequence ID" value="MEZ0491109.1"/>
    <property type="molecule type" value="Genomic_DNA"/>
</dbReference>
<dbReference type="PROSITE" id="PS51664">
    <property type="entry name" value="YCAO"/>
    <property type="match status" value="1"/>
</dbReference>
<evidence type="ECO:0000259" key="1">
    <source>
        <dbReference type="PROSITE" id="PS51664"/>
    </source>
</evidence>
<dbReference type="Proteomes" id="UP001566476">
    <property type="component" value="Unassembled WGS sequence"/>
</dbReference>
<dbReference type="RefSeq" id="WP_370717138.1">
    <property type="nucleotide sequence ID" value="NZ_JBGGTQ010000001.1"/>
</dbReference>
<sequence>MSGTAAGAHATADRYAEALGVGAGAELLEFDLTGFDRTGLPVTGTVWRPHPGAATSGHGVGYGADPAAARRGAHGELAEQVLLDRHLRTLAPVEATFADLLAARGPGGVVDPVELVLPAGSRYSPDLPLRWLPMRRWRTGEEVLVPAEFVAPHAGGVRGGPPGGGFLTTPITNGMGAGDTLERAVAHGIGELLQRDGDTVSFRALEQGVLVDGVAEHPATADVWAALVAAGLEPQVKLDSTEFAVVVHAVARDTAPERTPMAVTAVGEAAALDAASAARKALLELASSRARRAFAFGPLDPVRTRLGPYWAAEERAPLPESEPRALAATADWTHRSGTELARLVEPMLRVASHVGLHGLPTAPEREPGEELTELLARLAAFDVLVHAVAVQTSRGPVHVAKVAVPGLEVETLSYHRIGERVLRRLLERGSPLVGLGEPAGPRRPVLLTAAARERVGGPAWFDTEAADATVGELYPLYREPVRHAPQRLGR</sequence>
<dbReference type="PANTHER" id="PTHR37809">
    <property type="entry name" value="RIBOSOMAL PROTEIN S12 METHYLTHIOTRANSFERASE ACCESSORY FACTOR YCAO"/>
    <property type="match status" value="1"/>
</dbReference>
<dbReference type="Pfam" id="PF02624">
    <property type="entry name" value="YcaO"/>
    <property type="match status" value="1"/>
</dbReference>
<reference evidence="2 3" key="1">
    <citation type="submission" date="2024-07" db="EMBL/GenBank/DDBJ databases">
        <authorList>
            <person name="Thanompreechachai J."/>
            <person name="Duangmal K."/>
        </authorList>
    </citation>
    <scope>NUCLEOTIDE SEQUENCE [LARGE SCALE GENOMIC DNA]</scope>
    <source>
        <strain evidence="2 3">TBRC 1896</strain>
    </source>
</reference>